<comment type="caution">
    <text evidence="3">The sequence shown here is derived from an EMBL/GenBank/DDBJ whole genome shotgun (WGS) entry which is preliminary data.</text>
</comment>
<keyword evidence="4" id="KW-1185">Reference proteome</keyword>
<proteinExistence type="predicted"/>
<organism evidence="3 4">
    <name type="scientific">Papaver nudicaule</name>
    <name type="common">Iceland poppy</name>
    <dbReference type="NCBI Taxonomy" id="74823"/>
    <lineage>
        <taxon>Eukaryota</taxon>
        <taxon>Viridiplantae</taxon>
        <taxon>Streptophyta</taxon>
        <taxon>Embryophyta</taxon>
        <taxon>Tracheophyta</taxon>
        <taxon>Spermatophyta</taxon>
        <taxon>Magnoliopsida</taxon>
        <taxon>Ranunculales</taxon>
        <taxon>Papaveraceae</taxon>
        <taxon>Papaveroideae</taxon>
        <taxon>Papaver</taxon>
    </lineage>
</organism>
<keyword evidence="1" id="KW-0040">ANK repeat</keyword>
<dbReference type="PANTHER" id="PTHR46224:SF6">
    <property type="entry name" value="ANKYRIN REPEAT FAMILY PROTEIN"/>
    <property type="match status" value="1"/>
</dbReference>
<dbReference type="PRINTS" id="PR01415">
    <property type="entry name" value="ANKYRIN"/>
</dbReference>
<dbReference type="Pfam" id="PF12796">
    <property type="entry name" value="Ank_2"/>
    <property type="match status" value="3"/>
</dbReference>
<dbReference type="InterPro" id="IPR002110">
    <property type="entry name" value="Ankyrin_rpt"/>
</dbReference>
<dbReference type="Gene3D" id="1.25.40.20">
    <property type="entry name" value="Ankyrin repeat-containing domain"/>
    <property type="match status" value="3"/>
</dbReference>
<evidence type="ECO:0000256" key="2">
    <source>
        <dbReference type="SAM" id="MobiDB-lite"/>
    </source>
</evidence>
<dbReference type="Proteomes" id="UP001177140">
    <property type="component" value="Unassembled WGS sequence"/>
</dbReference>
<dbReference type="PROSITE" id="PS50088">
    <property type="entry name" value="ANK_REPEAT"/>
    <property type="match status" value="3"/>
</dbReference>
<feature type="region of interest" description="Disordered" evidence="2">
    <location>
        <begin position="1"/>
        <end position="23"/>
    </location>
</feature>
<feature type="non-terminal residue" evidence="3">
    <location>
        <position position="1"/>
    </location>
</feature>
<feature type="repeat" description="ANK" evidence="1">
    <location>
        <begin position="242"/>
        <end position="274"/>
    </location>
</feature>
<dbReference type="PROSITE" id="PS50297">
    <property type="entry name" value="ANK_REP_REGION"/>
    <property type="match status" value="3"/>
</dbReference>
<protein>
    <submittedName>
        <fullName evidence="3">Uncharacterized protein</fullName>
    </submittedName>
</protein>
<evidence type="ECO:0000256" key="1">
    <source>
        <dbReference type="PROSITE-ProRule" id="PRU00023"/>
    </source>
</evidence>
<evidence type="ECO:0000313" key="4">
    <source>
        <dbReference type="Proteomes" id="UP001177140"/>
    </source>
</evidence>
<dbReference type="SMART" id="SM00248">
    <property type="entry name" value="ANK"/>
    <property type="match status" value="6"/>
</dbReference>
<feature type="repeat" description="ANK" evidence="1">
    <location>
        <begin position="145"/>
        <end position="177"/>
    </location>
</feature>
<dbReference type="InterPro" id="IPR036770">
    <property type="entry name" value="Ankyrin_rpt-contain_sf"/>
</dbReference>
<dbReference type="SUPFAM" id="SSF48403">
    <property type="entry name" value="Ankyrin repeat"/>
    <property type="match status" value="1"/>
</dbReference>
<dbReference type="PANTHER" id="PTHR46224">
    <property type="entry name" value="ANKYRIN REPEAT FAMILY PROTEIN"/>
    <property type="match status" value="1"/>
</dbReference>
<accession>A0AA42B644</accession>
<dbReference type="InterPro" id="IPR051616">
    <property type="entry name" value="Cul2-RING_E3_ligase_SR"/>
</dbReference>
<feature type="compositionally biased region" description="Basic and acidic residues" evidence="2">
    <location>
        <begin position="10"/>
        <end position="23"/>
    </location>
</feature>
<sequence>METNNPPLERPQHTDVRPDRDDINRRYSPYFTTTYFNLLNAAYTGELDRFKMVASSYDKRGDGLATTIQRHVDDSGTRSLSFAAAGGSLDVCRYLVEELNLDVDVKDDNGLTPLCFGAIKGHLNTVEYLLEKGANPDGSNDPDSTTNTPLHYAVLGGDRKIQTLLLSKGIRIDVATKSGTTLSYAVVLGQLDAVKVLLDRHADPNAVLYGVIPPLMTTMVNNSPQIMDLLLHAGADPNAKSCGQTPLQFAAIFGITQSVKLLLEAGADPNALNG</sequence>
<reference evidence="3" key="1">
    <citation type="submission" date="2022-03" db="EMBL/GenBank/DDBJ databases">
        <title>A functionally conserved STORR gene fusion in Papaver species that diverged 16.8 million years ago.</title>
        <authorList>
            <person name="Catania T."/>
        </authorList>
    </citation>
    <scope>NUCLEOTIDE SEQUENCE</scope>
    <source>
        <strain evidence="3">S-191538</strain>
    </source>
</reference>
<dbReference type="EMBL" id="JAJJMA010348450">
    <property type="protein sequence ID" value="MCL7052321.1"/>
    <property type="molecule type" value="Genomic_DNA"/>
</dbReference>
<dbReference type="AlphaFoldDB" id="A0AA42B644"/>
<feature type="repeat" description="ANK" evidence="1">
    <location>
        <begin position="109"/>
        <end position="141"/>
    </location>
</feature>
<gene>
    <name evidence="3" type="ORF">MKW94_003402</name>
</gene>
<evidence type="ECO:0000313" key="3">
    <source>
        <dbReference type="EMBL" id="MCL7052321.1"/>
    </source>
</evidence>
<name>A0AA42B644_PAPNU</name>